<dbReference type="STRING" id="4615.A0A199V7C1"/>
<sequence>MDSLLAEERALFDALEPRRVQAVRKLLMLSARRRVPLAKLHHCRGVLGLPDDFRDRVRKYPDCFRVAVDPDGRHVLELARWDPALAVSALERSFVADESRARRTFKFPLPHRKALPLDEDDAQRLDSLTTLPLISPYSDGSTLTPWSVDAEKYRVGIIHEFLSLTLEKRASIHHIVEFKEEFSLTRHTYQMLLKQPRAFYLAGTEMNWTVFLRDAYGDDGALIDKDPQVLFNEKLERYASCTAESDPE</sequence>
<dbReference type="InterPro" id="IPR045040">
    <property type="entry name" value="PORR_fam"/>
</dbReference>
<name>A0A199V7C1_ANACO</name>
<dbReference type="AlphaFoldDB" id="A0A199V7C1"/>
<comment type="caution">
    <text evidence="2">The sequence shown here is derived from an EMBL/GenBank/DDBJ whole genome shotgun (WGS) entry which is preliminary data.</text>
</comment>
<organism evidence="2 3">
    <name type="scientific">Ananas comosus</name>
    <name type="common">Pineapple</name>
    <name type="synonym">Ananas ananas</name>
    <dbReference type="NCBI Taxonomy" id="4615"/>
    <lineage>
        <taxon>Eukaryota</taxon>
        <taxon>Viridiplantae</taxon>
        <taxon>Streptophyta</taxon>
        <taxon>Embryophyta</taxon>
        <taxon>Tracheophyta</taxon>
        <taxon>Spermatophyta</taxon>
        <taxon>Magnoliopsida</taxon>
        <taxon>Liliopsida</taxon>
        <taxon>Poales</taxon>
        <taxon>Bromeliaceae</taxon>
        <taxon>Bromelioideae</taxon>
        <taxon>Ananas</taxon>
    </lineage>
</organism>
<dbReference type="PANTHER" id="PTHR31476:SF14">
    <property type="entry name" value="OS09G0473400 PROTEIN"/>
    <property type="match status" value="1"/>
</dbReference>
<accession>A0A199V7C1</accession>
<evidence type="ECO:0000313" key="3">
    <source>
        <dbReference type="Proteomes" id="UP000092600"/>
    </source>
</evidence>
<protein>
    <submittedName>
        <fullName evidence="2">Protein ROOT PRIMORDIUM DEFECTIVE 1</fullName>
    </submittedName>
</protein>
<dbReference type="EMBL" id="LSRQ01002889">
    <property type="protein sequence ID" value="OAY72982.1"/>
    <property type="molecule type" value="Genomic_DNA"/>
</dbReference>
<dbReference type="GO" id="GO:0003723">
    <property type="term" value="F:RNA binding"/>
    <property type="evidence" value="ECO:0007669"/>
    <property type="project" value="InterPro"/>
</dbReference>
<proteinExistence type="predicted"/>
<dbReference type="Pfam" id="PF11955">
    <property type="entry name" value="PORR"/>
    <property type="match status" value="1"/>
</dbReference>
<dbReference type="InterPro" id="IPR021099">
    <property type="entry name" value="PORR_domain"/>
</dbReference>
<evidence type="ECO:0000313" key="2">
    <source>
        <dbReference type="EMBL" id="OAY72982.1"/>
    </source>
</evidence>
<gene>
    <name evidence="2" type="ORF">ACMD2_21480</name>
</gene>
<reference evidence="2 3" key="1">
    <citation type="journal article" date="2016" name="DNA Res.">
        <title>The draft genome of MD-2 pineapple using hybrid error correction of long reads.</title>
        <authorList>
            <person name="Redwan R.M."/>
            <person name="Saidin A."/>
            <person name="Kumar S.V."/>
        </authorList>
    </citation>
    <scope>NUCLEOTIDE SEQUENCE [LARGE SCALE GENOMIC DNA]</scope>
    <source>
        <strain evidence="3">cv. MD2</strain>
        <tissue evidence="2">Leaf</tissue>
    </source>
</reference>
<evidence type="ECO:0000259" key="1">
    <source>
        <dbReference type="Pfam" id="PF11955"/>
    </source>
</evidence>
<feature type="domain" description="PORR" evidence="1">
    <location>
        <begin position="1"/>
        <end position="239"/>
    </location>
</feature>
<dbReference type="Proteomes" id="UP000092600">
    <property type="component" value="Unassembled WGS sequence"/>
</dbReference>
<dbReference type="PANTHER" id="PTHR31476">
    <property type="entry name" value="PROTEIN WHAT'S THIS FACTOR 1 HOMOLOG, CHLOROPLASTIC"/>
    <property type="match status" value="1"/>
</dbReference>